<dbReference type="Pfam" id="PF00535">
    <property type="entry name" value="Glycos_transf_2"/>
    <property type="match status" value="1"/>
</dbReference>
<proteinExistence type="predicted"/>
<reference evidence="3" key="1">
    <citation type="journal article" date="2019" name="Int. J. Syst. Evol. Microbiol.">
        <title>The Global Catalogue of Microorganisms (GCM) 10K type strain sequencing project: providing services to taxonomists for standard genome sequencing and annotation.</title>
        <authorList>
            <consortium name="The Broad Institute Genomics Platform"/>
            <consortium name="The Broad Institute Genome Sequencing Center for Infectious Disease"/>
            <person name="Wu L."/>
            <person name="Ma J."/>
        </authorList>
    </citation>
    <scope>NUCLEOTIDE SEQUENCE [LARGE SCALE GENOMIC DNA]</scope>
    <source>
        <strain evidence="3">JCM 16918</strain>
    </source>
</reference>
<evidence type="ECO:0000313" key="2">
    <source>
        <dbReference type="EMBL" id="GGN38154.1"/>
    </source>
</evidence>
<dbReference type="RefSeq" id="WP_189056547.1">
    <property type="nucleotide sequence ID" value="NZ_BMOR01000007.1"/>
</dbReference>
<evidence type="ECO:0000259" key="1">
    <source>
        <dbReference type="Pfam" id="PF00535"/>
    </source>
</evidence>
<organism evidence="2 3">
    <name type="scientific">Deinococcus daejeonensis</name>
    <dbReference type="NCBI Taxonomy" id="1007098"/>
    <lineage>
        <taxon>Bacteria</taxon>
        <taxon>Thermotogati</taxon>
        <taxon>Deinococcota</taxon>
        <taxon>Deinococci</taxon>
        <taxon>Deinococcales</taxon>
        <taxon>Deinococcaceae</taxon>
        <taxon>Deinococcus</taxon>
    </lineage>
</organism>
<protein>
    <recommendedName>
        <fullName evidence="1">Glycosyltransferase 2-like domain-containing protein</fullName>
    </recommendedName>
</protein>
<gene>
    <name evidence="2" type="ORF">GCM10010842_20760</name>
</gene>
<dbReference type="InterPro" id="IPR029044">
    <property type="entry name" value="Nucleotide-diphossugar_trans"/>
</dbReference>
<dbReference type="CDD" id="cd00761">
    <property type="entry name" value="Glyco_tranf_GTA_type"/>
    <property type="match status" value="1"/>
</dbReference>
<comment type="caution">
    <text evidence="2">The sequence shown here is derived from an EMBL/GenBank/DDBJ whole genome shotgun (WGS) entry which is preliminary data.</text>
</comment>
<evidence type="ECO:0000313" key="3">
    <source>
        <dbReference type="Proteomes" id="UP000645517"/>
    </source>
</evidence>
<feature type="domain" description="Glycosyltransferase 2-like" evidence="1">
    <location>
        <begin position="14"/>
        <end position="178"/>
    </location>
</feature>
<dbReference type="InterPro" id="IPR001173">
    <property type="entry name" value="Glyco_trans_2-like"/>
</dbReference>
<dbReference type="EMBL" id="BMOR01000007">
    <property type="protein sequence ID" value="GGN38154.1"/>
    <property type="molecule type" value="Genomic_DNA"/>
</dbReference>
<name>A0ABQ2J290_9DEIO</name>
<sequence>MIKFSPNSSLPLVSAVIPTRNRPELVVRAVRSALAQTYPNLEVVVIIDGPDRSTVEALSDIYDDRLRFFELSNSVGGAQARNEGVRRSCGEWIGFLDDDDEWLPDKIWKQIEIANRLGKEFIICSRMIVISPNTNDVWPKRFPKNGESISEYLLNRTRFFKGEAQIQTSSFLISKDIFDRVKFRSGLKKHQDLDLYLRAANLDGIKFFFDENILSKWYIEQSIPTVSQNKDWRYTLDWASENSHLFEGSSLSGFLASQASTEIPPESISIALRLYIPIMMRNNARPIDYAILFLILLIRGEYRRKVSGFIRNIPKRNYASL</sequence>
<dbReference type="PANTHER" id="PTHR43685:SF2">
    <property type="entry name" value="GLYCOSYLTRANSFERASE 2-LIKE DOMAIN-CONTAINING PROTEIN"/>
    <property type="match status" value="1"/>
</dbReference>
<dbReference type="SUPFAM" id="SSF53448">
    <property type="entry name" value="Nucleotide-diphospho-sugar transferases"/>
    <property type="match status" value="1"/>
</dbReference>
<dbReference type="InterPro" id="IPR050834">
    <property type="entry name" value="Glycosyltransf_2"/>
</dbReference>
<dbReference type="Gene3D" id="3.90.550.10">
    <property type="entry name" value="Spore Coat Polysaccharide Biosynthesis Protein SpsA, Chain A"/>
    <property type="match status" value="1"/>
</dbReference>
<accession>A0ABQ2J290</accession>
<keyword evidence="3" id="KW-1185">Reference proteome</keyword>
<dbReference type="Proteomes" id="UP000645517">
    <property type="component" value="Unassembled WGS sequence"/>
</dbReference>
<dbReference type="PANTHER" id="PTHR43685">
    <property type="entry name" value="GLYCOSYLTRANSFERASE"/>
    <property type="match status" value="1"/>
</dbReference>